<protein>
    <submittedName>
        <fullName evidence="1">Uncharacterized protein</fullName>
    </submittedName>
</protein>
<dbReference type="SUPFAM" id="SSF52266">
    <property type="entry name" value="SGNH hydrolase"/>
    <property type="match status" value="1"/>
</dbReference>
<evidence type="ECO:0000313" key="2">
    <source>
        <dbReference type="Proteomes" id="UP000785200"/>
    </source>
</evidence>
<reference evidence="1" key="1">
    <citation type="submission" date="2019-07" db="EMBL/GenBank/DDBJ databases">
        <title>Hyphodiscus hymeniophilus genome sequencing and assembly.</title>
        <authorList>
            <person name="Kramer G."/>
            <person name="Nodwell J."/>
        </authorList>
    </citation>
    <scope>NUCLEOTIDE SEQUENCE</scope>
    <source>
        <strain evidence="1">ATCC 34498</strain>
    </source>
</reference>
<sequence>MAQKINTSRYYFEWAGHTIPDITAFNSIIKSERPHQPIIYLAGDSSFDNKHWVPSSGPGGEPLPVEVPSIYHSALQRPQPKADIAFWLNHSLGDRATALNCAVEATTLGQRRTNLLEHDIFIRDNIRAEDILLVSVGGNDIALKPTFATICRMLQLAWLTSRSSLQQGTAWSLGHFKDMFKNQVEAYISRLVEKQKPKAIVVCMIYYPLEAGVSKQSSWADVQLKLLGYDRFPGQLQTAIAKMYDLATKQVRIPGIKVVPCALFEAMDGKNEEDYTDRVEPSVEGGRKMALHLMEIIEPLISEQRT</sequence>
<dbReference type="OrthoDB" id="2150942at2759"/>
<gene>
    <name evidence="1" type="ORF">D0Z07_1358</name>
</gene>
<name>A0A9P6VQH9_9HELO</name>
<proteinExistence type="predicted"/>
<evidence type="ECO:0000313" key="1">
    <source>
        <dbReference type="EMBL" id="KAG0652325.1"/>
    </source>
</evidence>
<comment type="caution">
    <text evidence="1">The sequence shown here is derived from an EMBL/GenBank/DDBJ whole genome shotgun (WGS) entry which is preliminary data.</text>
</comment>
<keyword evidence="2" id="KW-1185">Reference proteome</keyword>
<dbReference type="InterPro" id="IPR036514">
    <property type="entry name" value="SGNH_hydro_sf"/>
</dbReference>
<dbReference type="Gene3D" id="3.40.50.1110">
    <property type="entry name" value="SGNH hydrolase"/>
    <property type="match status" value="1"/>
</dbReference>
<dbReference type="AlphaFoldDB" id="A0A9P6VQH9"/>
<dbReference type="Proteomes" id="UP000785200">
    <property type="component" value="Unassembled WGS sequence"/>
</dbReference>
<organism evidence="1 2">
    <name type="scientific">Hyphodiscus hymeniophilus</name>
    <dbReference type="NCBI Taxonomy" id="353542"/>
    <lineage>
        <taxon>Eukaryota</taxon>
        <taxon>Fungi</taxon>
        <taxon>Dikarya</taxon>
        <taxon>Ascomycota</taxon>
        <taxon>Pezizomycotina</taxon>
        <taxon>Leotiomycetes</taxon>
        <taxon>Helotiales</taxon>
        <taxon>Hyphodiscaceae</taxon>
        <taxon>Hyphodiscus</taxon>
    </lineage>
</organism>
<dbReference type="EMBL" id="VNKQ01000003">
    <property type="protein sequence ID" value="KAG0652325.1"/>
    <property type="molecule type" value="Genomic_DNA"/>
</dbReference>
<accession>A0A9P6VQH9</accession>